<evidence type="ECO:0008006" key="3">
    <source>
        <dbReference type="Google" id="ProtNLM"/>
    </source>
</evidence>
<comment type="caution">
    <text evidence="1">The sequence shown here is derived from an EMBL/GenBank/DDBJ whole genome shotgun (WGS) entry which is preliminary data.</text>
</comment>
<dbReference type="Proteomes" id="UP001344906">
    <property type="component" value="Unassembled WGS sequence"/>
</dbReference>
<gene>
    <name evidence="1" type="ORF">KDH_63720</name>
</gene>
<dbReference type="EMBL" id="BSRI01000002">
    <property type="protein sequence ID" value="GLV59546.1"/>
    <property type="molecule type" value="Genomic_DNA"/>
</dbReference>
<evidence type="ECO:0000313" key="1">
    <source>
        <dbReference type="EMBL" id="GLV59546.1"/>
    </source>
</evidence>
<organism evidence="1 2">
    <name type="scientific">Dictyobacter halimunensis</name>
    <dbReference type="NCBI Taxonomy" id="3026934"/>
    <lineage>
        <taxon>Bacteria</taxon>
        <taxon>Bacillati</taxon>
        <taxon>Chloroflexota</taxon>
        <taxon>Ktedonobacteria</taxon>
        <taxon>Ktedonobacterales</taxon>
        <taxon>Dictyobacteraceae</taxon>
        <taxon>Dictyobacter</taxon>
    </lineage>
</organism>
<protein>
    <recommendedName>
        <fullName evidence="3">PDGLE domain-containing protein</fullName>
    </recommendedName>
</protein>
<reference evidence="1 2" key="1">
    <citation type="submission" date="2023-02" db="EMBL/GenBank/DDBJ databases">
        <title>Dictyobacter halimunensis sp. nov., a new member of the class Ktedonobacteria from forest soil in a geothermal area.</title>
        <authorList>
            <person name="Rachmania M.K."/>
            <person name="Ningsih F."/>
            <person name="Sakai Y."/>
            <person name="Yabe S."/>
            <person name="Yokota A."/>
            <person name="Sjamsuridzal W."/>
        </authorList>
    </citation>
    <scope>NUCLEOTIDE SEQUENCE [LARGE SCALE GENOMIC DNA]</scope>
    <source>
        <strain evidence="1 2">S3.2.2.5</strain>
    </source>
</reference>
<evidence type="ECO:0000313" key="2">
    <source>
        <dbReference type="Proteomes" id="UP001344906"/>
    </source>
</evidence>
<name>A0ABQ6G109_9CHLR</name>
<sequence>MPKKPSPHIPKKCNATLIGAAIIIVVVVVVGSALAADFLSPHGNAHIVGSALAADFLSPHTHVHQMREGEIGRKGRTY</sequence>
<accession>A0ABQ6G109</accession>
<keyword evidence="2" id="KW-1185">Reference proteome</keyword>
<proteinExistence type="predicted"/>